<dbReference type="GO" id="GO:0003723">
    <property type="term" value="F:RNA binding"/>
    <property type="evidence" value="ECO:0007669"/>
    <property type="project" value="UniProtKB-KW"/>
</dbReference>
<evidence type="ECO:0000256" key="11">
    <source>
        <dbReference type="RuleBase" id="RU003953"/>
    </source>
</evidence>
<dbReference type="InterPro" id="IPR006674">
    <property type="entry name" value="HD_domain"/>
</dbReference>
<evidence type="ECO:0000256" key="10">
    <source>
        <dbReference type="ARBA" id="ARBA00022884"/>
    </source>
</evidence>
<evidence type="ECO:0000259" key="13">
    <source>
        <dbReference type="Pfam" id="PF01966"/>
    </source>
</evidence>
<keyword evidence="5" id="KW-0479">Metal-binding</keyword>
<dbReference type="Pfam" id="PF01966">
    <property type="entry name" value="HD"/>
    <property type="match status" value="1"/>
</dbReference>
<evidence type="ECO:0000259" key="12">
    <source>
        <dbReference type="Pfam" id="PF01743"/>
    </source>
</evidence>
<evidence type="ECO:0000256" key="5">
    <source>
        <dbReference type="ARBA" id="ARBA00022723"/>
    </source>
</evidence>
<keyword evidence="7" id="KW-0692">RNA repair</keyword>
<evidence type="ECO:0000313" key="18">
    <source>
        <dbReference type="Proteomes" id="UP000215301"/>
    </source>
</evidence>
<sequence length="467" mass="54226">MAILINRIKRILDDYSENVYVVGGAIRDRILNREINDYDFVVIGDAASISKLVSEKLGGTFVPYAEERGTYKVVYEKTMMDFTQITGEDIEEDLGHRDFTINAMALRLNDFFDSNLIIDPFGGLYDIQNKKIRCVSKNSFDDDPLRMLRAVRFASKYKFAIEEDTKNLIKEKANLISRISSERIMNEIYAILKSSESFKYIKMMDELGLIDSIFPEIKNMKELGRCYYQVLDSWYHSIKTVEEYENIVKELRFPSYMTKVILSYLSKDLSSGNKLKDVLKLAAMFHEIGKKDAIYIDADNHIQFFNHDVKGEKIVSGITKRLKMAKKESSLIKKMVLYHANPSSIYVNGISNKAMFKFFSDLEDDSIGCLLLSQADVVAAMKGQGRLNEASCYRNFILKMLRRYMDYENTRTPLLTPLDIIVNFDLKDYKLLNQILYELRKNQFYGDIENKDDAVKFVEERMKMEKI</sequence>
<evidence type="ECO:0000313" key="15">
    <source>
        <dbReference type="EMBL" id="AST57534.1"/>
    </source>
</evidence>
<dbReference type="CDD" id="cd05398">
    <property type="entry name" value="NT_ClassII-CCAase"/>
    <property type="match status" value="1"/>
</dbReference>
<feature type="domain" description="HD" evidence="13">
    <location>
        <begin position="259"/>
        <end position="381"/>
    </location>
</feature>
<dbReference type="GO" id="GO:0005524">
    <property type="term" value="F:ATP binding"/>
    <property type="evidence" value="ECO:0007669"/>
    <property type="project" value="UniProtKB-KW"/>
</dbReference>
<gene>
    <name evidence="16" type="ORF">CE561_08020</name>
    <name evidence="15" type="ORF">Thert_01499</name>
</gene>
<dbReference type="InterPro" id="IPR043519">
    <property type="entry name" value="NT_sf"/>
</dbReference>
<evidence type="ECO:0000313" key="17">
    <source>
        <dbReference type="Proteomes" id="UP000214975"/>
    </source>
</evidence>
<dbReference type="PANTHER" id="PTHR47545:SF1">
    <property type="entry name" value="MULTIFUNCTIONAL CCA PROTEIN"/>
    <property type="match status" value="1"/>
</dbReference>
<keyword evidence="3" id="KW-0819">tRNA processing</keyword>
<dbReference type="GO" id="GO:0042245">
    <property type="term" value="P:RNA repair"/>
    <property type="evidence" value="ECO:0007669"/>
    <property type="project" value="UniProtKB-KW"/>
</dbReference>
<evidence type="ECO:0000313" key="16">
    <source>
        <dbReference type="EMBL" id="OXT07306.1"/>
    </source>
</evidence>
<evidence type="ECO:0000259" key="14">
    <source>
        <dbReference type="Pfam" id="PF12627"/>
    </source>
</evidence>
<dbReference type="RefSeq" id="WP_094045349.1">
    <property type="nucleotide sequence ID" value="NZ_CP016893.1"/>
</dbReference>
<evidence type="ECO:0000256" key="6">
    <source>
        <dbReference type="ARBA" id="ARBA00022741"/>
    </source>
</evidence>
<evidence type="ECO:0000256" key="2">
    <source>
        <dbReference type="ARBA" id="ARBA00022679"/>
    </source>
</evidence>
<dbReference type="InterPro" id="IPR032828">
    <property type="entry name" value="PolyA_RNA-bd"/>
</dbReference>
<evidence type="ECO:0000256" key="8">
    <source>
        <dbReference type="ARBA" id="ARBA00022840"/>
    </source>
</evidence>
<dbReference type="EMBL" id="NKHD01000022">
    <property type="protein sequence ID" value="OXT07306.1"/>
    <property type="molecule type" value="Genomic_DNA"/>
</dbReference>
<dbReference type="InterPro" id="IPR003607">
    <property type="entry name" value="HD/PDEase_dom"/>
</dbReference>
<evidence type="ECO:0000256" key="9">
    <source>
        <dbReference type="ARBA" id="ARBA00022842"/>
    </source>
</evidence>
<protein>
    <submittedName>
        <fullName evidence="16">tRNA nucleotidyltransferase</fullName>
    </submittedName>
</protein>
<keyword evidence="2 11" id="KW-0808">Transferase</keyword>
<dbReference type="Pfam" id="PF01743">
    <property type="entry name" value="PolyA_pol"/>
    <property type="match status" value="1"/>
</dbReference>
<dbReference type="Proteomes" id="UP000214975">
    <property type="component" value="Chromosome"/>
</dbReference>
<evidence type="ECO:0000256" key="3">
    <source>
        <dbReference type="ARBA" id="ARBA00022694"/>
    </source>
</evidence>
<keyword evidence="4" id="KW-0548">Nucleotidyltransferase</keyword>
<dbReference type="Pfam" id="PF12627">
    <property type="entry name" value="PolyA_pol_RNAbd"/>
    <property type="match status" value="1"/>
</dbReference>
<feature type="domain" description="tRNA nucleotidyltransferase/poly(A) polymerase RNA and SrmB- binding" evidence="14">
    <location>
        <begin position="159"/>
        <end position="219"/>
    </location>
</feature>
<reference evidence="15 17" key="1">
    <citation type="submission" date="2016-08" db="EMBL/GenBank/DDBJ databases">
        <title>A novel genetic cassette of butanologenic Thermoanaerobacterium thermosaccharolyticum that directly convert cellulose to butanol.</title>
        <authorList>
            <person name="Li T."/>
            <person name="He J."/>
        </authorList>
    </citation>
    <scope>NUCLEOTIDE SEQUENCE [LARGE SCALE GENOMIC DNA]</scope>
    <source>
        <strain evidence="15 17">TG57</strain>
    </source>
</reference>
<feature type="domain" description="Poly A polymerase head" evidence="12">
    <location>
        <begin position="19"/>
        <end position="133"/>
    </location>
</feature>
<evidence type="ECO:0000256" key="4">
    <source>
        <dbReference type="ARBA" id="ARBA00022695"/>
    </source>
</evidence>
<evidence type="ECO:0000256" key="1">
    <source>
        <dbReference type="ARBA" id="ARBA00001946"/>
    </source>
</evidence>
<keyword evidence="6" id="KW-0547">Nucleotide-binding</keyword>
<dbReference type="PANTHER" id="PTHR47545">
    <property type="entry name" value="MULTIFUNCTIONAL CCA PROTEIN"/>
    <property type="match status" value="1"/>
</dbReference>
<accession>A0A231VI40</accession>
<dbReference type="Proteomes" id="UP000215301">
    <property type="component" value="Unassembled WGS sequence"/>
</dbReference>
<dbReference type="AlphaFoldDB" id="A0A231VI40"/>
<comment type="similarity">
    <text evidence="11">Belongs to the tRNA nucleotidyltransferase/poly(A) polymerase family.</text>
</comment>
<keyword evidence="10 11" id="KW-0694">RNA-binding</keyword>
<keyword evidence="8" id="KW-0067">ATP-binding</keyword>
<dbReference type="GO" id="GO:0046872">
    <property type="term" value="F:metal ion binding"/>
    <property type="evidence" value="ECO:0007669"/>
    <property type="project" value="UniProtKB-KW"/>
</dbReference>
<dbReference type="InterPro" id="IPR002646">
    <property type="entry name" value="PolA_pol_head_dom"/>
</dbReference>
<dbReference type="EMBL" id="CP016893">
    <property type="protein sequence ID" value="AST57534.1"/>
    <property type="molecule type" value="Genomic_DNA"/>
</dbReference>
<dbReference type="GO" id="GO:0016779">
    <property type="term" value="F:nucleotidyltransferase activity"/>
    <property type="evidence" value="ECO:0007669"/>
    <property type="project" value="UniProtKB-KW"/>
</dbReference>
<name>A0A231VI40_THETR</name>
<proteinExistence type="inferred from homology"/>
<dbReference type="CDD" id="cd00077">
    <property type="entry name" value="HDc"/>
    <property type="match status" value="1"/>
</dbReference>
<reference evidence="16 18" key="2">
    <citation type="submission" date="2017-06" db="EMBL/GenBank/DDBJ databases">
        <title>Isolation and characterization of a thermophilic and butanogenic Thermoanaerobacterium thermosaccharolyticum M5 capable of efficient degradation of hemicellulose.</title>
        <authorList>
            <person name="Xin F."/>
            <person name="Jiang Y."/>
        </authorList>
    </citation>
    <scope>NUCLEOTIDE SEQUENCE [LARGE SCALE GENOMIC DNA]</scope>
    <source>
        <strain evidence="16 18">M5</strain>
    </source>
</reference>
<dbReference type="Gene3D" id="3.30.460.10">
    <property type="entry name" value="Beta Polymerase, domain 2"/>
    <property type="match status" value="1"/>
</dbReference>
<organism evidence="16 18">
    <name type="scientific">Thermoanaerobacterium thermosaccharolyticum</name>
    <name type="common">Clostridium thermosaccharolyticum</name>
    <dbReference type="NCBI Taxonomy" id="1517"/>
    <lineage>
        <taxon>Bacteria</taxon>
        <taxon>Bacillati</taxon>
        <taxon>Bacillota</taxon>
        <taxon>Clostridia</taxon>
        <taxon>Thermoanaerobacterales</taxon>
        <taxon>Thermoanaerobacteraceae</taxon>
        <taxon>Thermoanaerobacterium</taxon>
    </lineage>
</organism>
<dbReference type="InterPro" id="IPR050124">
    <property type="entry name" value="tRNA_CCA-adding_enzyme"/>
</dbReference>
<dbReference type="SUPFAM" id="SSF81301">
    <property type="entry name" value="Nucleotidyltransferase"/>
    <property type="match status" value="1"/>
</dbReference>
<dbReference type="SUPFAM" id="SSF81891">
    <property type="entry name" value="Poly A polymerase C-terminal region-like"/>
    <property type="match status" value="1"/>
</dbReference>
<keyword evidence="9" id="KW-0460">Magnesium</keyword>
<dbReference type="Gene3D" id="1.10.3090.10">
    <property type="entry name" value="cca-adding enzyme, domain 2"/>
    <property type="match status" value="1"/>
</dbReference>
<evidence type="ECO:0000256" key="7">
    <source>
        <dbReference type="ARBA" id="ARBA00022800"/>
    </source>
</evidence>
<comment type="cofactor">
    <cofactor evidence="1">
        <name>Mg(2+)</name>
        <dbReference type="ChEBI" id="CHEBI:18420"/>
    </cofactor>
</comment>
<dbReference type="GO" id="GO:0008033">
    <property type="term" value="P:tRNA processing"/>
    <property type="evidence" value="ECO:0007669"/>
    <property type="project" value="UniProtKB-KW"/>
</dbReference>